<dbReference type="GO" id="GO:0032259">
    <property type="term" value="P:methylation"/>
    <property type="evidence" value="ECO:0007669"/>
    <property type="project" value="UniProtKB-KW"/>
</dbReference>
<gene>
    <name evidence="2" type="ORF">HNP98_003940</name>
</gene>
<feature type="domain" description="Methyltransferase FkbM" evidence="1">
    <location>
        <begin position="91"/>
        <end position="253"/>
    </location>
</feature>
<dbReference type="SUPFAM" id="SSF53335">
    <property type="entry name" value="S-adenosyl-L-methionine-dependent methyltransferases"/>
    <property type="match status" value="1"/>
</dbReference>
<dbReference type="PANTHER" id="PTHR34203:SF15">
    <property type="entry name" value="SLL1173 PROTEIN"/>
    <property type="match status" value="1"/>
</dbReference>
<keyword evidence="3" id="KW-1185">Reference proteome</keyword>
<dbReference type="EMBL" id="JABSNP010000025">
    <property type="protein sequence ID" value="NRT21095.1"/>
    <property type="molecule type" value="Genomic_DNA"/>
</dbReference>
<reference evidence="2 3" key="1">
    <citation type="submission" date="2020-05" db="EMBL/GenBank/DDBJ databases">
        <title>Genomic Encyclopedia of Type Strains, Phase IV (KMG-V): Genome sequencing to study the core and pangenomes of soil and plant-associated prokaryotes.</title>
        <authorList>
            <person name="Whitman W."/>
        </authorList>
    </citation>
    <scope>NUCLEOTIDE SEQUENCE [LARGE SCALE GENOMIC DNA]</scope>
    <source>
        <strain evidence="2 3">9A</strain>
    </source>
</reference>
<dbReference type="RefSeq" id="WP_173811854.1">
    <property type="nucleotide sequence ID" value="NZ_JABSNP010000025.1"/>
</dbReference>
<dbReference type="InterPro" id="IPR006342">
    <property type="entry name" value="FkbM_mtfrase"/>
</dbReference>
<organism evidence="2 3">
    <name type="scientific">Hymenobacter caeli</name>
    <dbReference type="NCBI Taxonomy" id="2735894"/>
    <lineage>
        <taxon>Bacteria</taxon>
        <taxon>Pseudomonadati</taxon>
        <taxon>Bacteroidota</taxon>
        <taxon>Cytophagia</taxon>
        <taxon>Cytophagales</taxon>
        <taxon>Hymenobacteraceae</taxon>
        <taxon>Hymenobacter</taxon>
    </lineage>
</organism>
<evidence type="ECO:0000313" key="2">
    <source>
        <dbReference type="EMBL" id="NRT21095.1"/>
    </source>
</evidence>
<dbReference type="NCBIfam" id="TIGR01444">
    <property type="entry name" value="fkbM_fam"/>
    <property type="match status" value="1"/>
</dbReference>
<comment type="caution">
    <text evidence="2">The sequence shown here is derived from an EMBL/GenBank/DDBJ whole genome shotgun (WGS) entry which is preliminary data.</text>
</comment>
<dbReference type="CDD" id="cd02440">
    <property type="entry name" value="AdoMet_MTases"/>
    <property type="match status" value="1"/>
</dbReference>
<dbReference type="Pfam" id="PF05050">
    <property type="entry name" value="Methyltransf_21"/>
    <property type="match status" value="1"/>
</dbReference>
<evidence type="ECO:0000313" key="3">
    <source>
        <dbReference type="Proteomes" id="UP000779507"/>
    </source>
</evidence>
<keyword evidence="2" id="KW-0808">Transferase</keyword>
<dbReference type="Proteomes" id="UP000779507">
    <property type="component" value="Unassembled WGS sequence"/>
</dbReference>
<dbReference type="GO" id="GO:0008168">
    <property type="term" value="F:methyltransferase activity"/>
    <property type="evidence" value="ECO:0007669"/>
    <property type="project" value="UniProtKB-KW"/>
</dbReference>
<dbReference type="PANTHER" id="PTHR34203">
    <property type="entry name" value="METHYLTRANSFERASE, FKBM FAMILY PROTEIN"/>
    <property type="match status" value="1"/>
</dbReference>
<evidence type="ECO:0000259" key="1">
    <source>
        <dbReference type="Pfam" id="PF05050"/>
    </source>
</evidence>
<proteinExistence type="predicted"/>
<dbReference type="Gene3D" id="3.40.50.150">
    <property type="entry name" value="Vaccinia Virus protein VP39"/>
    <property type="match status" value="1"/>
</dbReference>
<keyword evidence="2" id="KW-0489">Methyltransferase</keyword>
<name>A0ABX2FXK0_9BACT</name>
<dbReference type="InterPro" id="IPR029063">
    <property type="entry name" value="SAM-dependent_MTases_sf"/>
</dbReference>
<sequence length="284" mass="31029">MFIKALLAAGFRLLFRLPALRGTYFGFYQRVFAPWQLFDGVRKTVRYGPGLRLHLRLEDWIQQNIYFLGGYEEPGQRFLERYLRPGDVFIDVGANIGLYALAAARRVGPRGRVHAFEPVPDTAARLRQHVALNELANITVVEMAVSNAPGPVAIYLPPASNSGMASLYAYTAELHALATVSATTLDAYTAGWAAVRLVKLDIEGAEWQALQGMARLLATQRPALLLELEPGILAQMEHSAAGIAQWLAGFGYRPHYVQADGSLGTHAAPATGFNNVVFLPPTGP</sequence>
<protein>
    <submittedName>
        <fullName evidence="2">FkbM family methyltransferase</fullName>
    </submittedName>
</protein>
<accession>A0ABX2FXK0</accession>
<dbReference type="InterPro" id="IPR052514">
    <property type="entry name" value="SAM-dependent_MTase"/>
</dbReference>